<reference evidence="3" key="5">
    <citation type="submission" date="2015-06" db="UniProtKB">
        <authorList>
            <consortium name="EnsemblFungi"/>
        </authorList>
    </citation>
    <scope>IDENTIFICATION</scope>
    <source>
        <strain evidence="3">ATCC 64411</strain>
    </source>
</reference>
<feature type="region of interest" description="Disordered" evidence="1">
    <location>
        <begin position="142"/>
        <end position="166"/>
    </location>
</feature>
<dbReference type="EMBL" id="ADBL01000169">
    <property type="status" value="NOT_ANNOTATED_CDS"/>
    <property type="molecule type" value="Genomic_DNA"/>
</dbReference>
<proteinExistence type="predicted"/>
<name>A0A0C4DLU3_MAGP6</name>
<dbReference type="VEuPathDB" id="FungiDB:MAPG_00739"/>
<accession>A0A0C4DLU3</accession>
<organism evidence="3 4">
    <name type="scientific">Magnaporthiopsis poae (strain ATCC 64411 / 73-15)</name>
    <name type="common">Kentucky bluegrass fungus</name>
    <name type="synonym">Magnaporthe poae</name>
    <dbReference type="NCBI Taxonomy" id="644358"/>
    <lineage>
        <taxon>Eukaryota</taxon>
        <taxon>Fungi</taxon>
        <taxon>Dikarya</taxon>
        <taxon>Ascomycota</taxon>
        <taxon>Pezizomycotina</taxon>
        <taxon>Sordariomycetes</taxon>
        <taxon>Sordariomycetidae</taxon>
        <taxon>Magnaporthales</taxon>
        <taxon>Magnaporthaceae</taxon>
        <taxon>Magnaporthiopsis</taxon>
    </lineage>
</organism>
<reference evidence="2" key="2">
    <citation type="submission" date="2010-05" db="EMBL/GenBank/DDBJ databases">
        <title>The Genome Sequence of Magnaporthe poae strain ATCC 64411.</title>
        <authorList>
            <consortium name="The Broad Institute Genome Sequencing Platform"/>
            <consortium name="Broad Institute Genome Sequencing Center for Infectious Disease"/>
            <person name="Ma L.-J."/>
            <person name="Dead R."/>
            <person name="Young S."/>
            <person name="Zeng Q."/>
            <person name="Koehrsen M."/>
            <person name="Alvarado L."/>
            <person name="Berlin A."/>
            <person name="Chapman S.B."/>
            <person name="Chen Z."/>
            <person name="Freedman E."/>
            <person name="Gellesch M."/>
            <person name="Goldberg J."/>
            <person name="Griggs A."/>
            <person name="Gujja S."/>
            <person name="Heilman E.R."/>
            <person name="Heiman D."/>
            <person name="Hepburn T."/>
            <person name="Howarth C."/>
            <person name="Jen D."/>
            <person name="Larson L."/>
            <person name="Mehta T."/>
            <person name="Neiman D."/>
            <person name="Pearson M."/>
            <person name="Roberts A."/>
            <person name="Saif S."/>
            <person name="Shea T."/>
            <person name="Shenoy N."/>
            <person name="Sisk P."/>
            <person name="Stolte C."/>
            <person name="Sykes S."/>
            <person name="Walk T."/>
            <person name="White J."/>
            <person name="Yandava C."/>
            <person name="Haas B."/>
            <person name="Nusbaum C."/>
            <person name="Birren B."/>
        </authorList>
    </citation>
    <scope>NUCLEOTIDE SEQUENCE</scope>
    <source>
        <strain evidence="2">ATCC 64411</strain>
    </source>
</reference>
<evidence type="ECO:0000313" key="3">
    <source>
        <dbReference type="EnsemblFungi" id="MAPG_00739T0"/>
    </source>
</evidence>
<dbReference type="EMBL" id="GL876966">
    <property type="protein sequence ID" value="KLU81654.1"/>
    <property type="molecule type" value="Genomic_DNA"/>
</dbReference>
<protein>
    <recommendedName>
        <fullName evidence="5">FAR1 domain-containing protein</fullName>
    </recommendedName>
</protein>
<feature type="compositionally biased region" description="Polar residues" evidence="1">
    <location>
        <begin position="152"/>
        <end position="166"/>
    </location>
</feature>
<evidence type="ECO:0000256" key="1">
    <source>
        <dbReference type="SAM" id="MobiDB-lite"/>
    </source>
</evidence>
<reference evidence="4" key="1">
    <citation type="submission" date="2010-05" db="EMBL/GenBank/DDBJ databases">
        <title>The genome sequence of Magnaporthe poae strain ATCC 64411.</title>
        <authorList>
            <person name="Ma L.-J."/>
            <person name="Dead R."/>
            <person name="Young S."/>
            <person name="Zeng Q."/>
            <person name="Koehrsen M."/>
            <person name="Alvarado L."/>
            <person name="Berlin A."/>
            <person name="Chapman S.B."/>
            <person name="Chen Z."/>
            <person name="Freedman E."/>
            <person name="Gellesch M."/>
            <person name="Goldberg J."/>
            <person name="Griggs A."/>
            <person name="Gujja S."/>
            <person name="Heilman E.R."/>
            <person name="Heiman D."/>
            <person name="Hepburn T."/>
            <person name="Howarth C."/>
            <person name="Jen D."/>
            <person name="Larson L."/>
            <person name="Mehta T."/>
            <person name="Neiman D."/>
            <person name="Pearson M."/>
            <person name="Roberts A."/>
            <person name="Saif S."/>
            <person name="Shea T."/>
            <person name="Shenoy N."/>
            <person name="Sisk P."/>
            <person name="Stolte C."/>
            <person name="Sykes S."/>
            <person name="Walk T."/>
            <person name="White J."/>
            <person name="Yandava C."/>
            <person name="Haas B."/>
            <person name="Nusbaum C."/>
            <person name="Birren B."/>
        </authorList>
    </citation>
    <scope>NUCLEOTIDE SEQUENCE [LARGE SCALE GENOMIC DNA]</scope>
    <source>
        <strain evidence="4">ATCC 64411 / 73-15</strain>
    </source>
</reference>
<keyword evidence="4" id="KW-1185">Reference proteome</keyword>
<evidence type="ECO:0008006" key="5">
    <source>
        <dbReference type="Google" id="ProtNLM"/>
    </source>
</evidence>
<dbReference type="EnsemblFungi" id="MAPG_00739T0">
    <property type="protein sequence ID" value="MAPG_00739T0"/>
    <property type="gene ID" value="MAPG_00739"/>
</dbReference>
<reference evidence="3" key="4">
    <citation type="journal article" date="2015" name="G3 (Bethesda)">
        <title>Genome sequences of three phytopathogenic species of the Magnaporthaceae family of fungi.</title>
        <authorList>
            <person name="Okagaki L.H."/>
            <person name="Nunes C.C."/>
            <person name="Sailsbery J."/>
            <person name="Clay B."/>
            <person name="Brown D."/>
            <person name="John T."/>
            <person name="Oh Y."/>
            <person name="Young N."/>
            <person name="Fitzgerald M."/>
            <person name="Haas B.J."/>
            <person name="Zeng Q."/>
            <person name="Young S."/>
            <person name="Adiconis X."/>
            <person name="Fan L."/>
            <person name="Levin J.Z."/>
            <person name="Mitchell T.K."/>
            <person name="Okubara P.A."/>
            <person name="Farman M.L."/>
            <person name="Kohn L.M."/>
            <person name="Birren B."/>
            <person name="Ma L.-J."/>
            <person name="Dean R.A."/>
        </authorList>
    </citation>
    <scope>NUCLEOTIDE SEQUENCE</scope>
    <source>
        <strain evidence="3">ATCC 64411 / 73-15</strain>
    </source>
</reference>
<gene>
    <name evidence="2" type="ORF">MAPG_00739</name>
</gene>
<reference evidence="2" key="3">
    <citation type="submission" date="2011-03" db="EMBL/GenBank/DDBJ databases">
        <title>Annotation of Magnaporthe poae ATCC 64411.</title>
        <authorList>
            <person name="Ma L.-J."/>
            <person name="Dead R."/>
            <person name="Young S.K."/>
            <person name="Zeng Q."/>
            <person name="Gargeya S."/>
            <person name="Fitzgerald M."/>
            <person name="Haas B."/>
            <person name="Abouelleil A."/>
            <person name="Alvarado L."/>
            <person name="Arachchi H.M."/>
            <person name="Berlin A."/>
            <person name="Brown A."/>
            <person name="Chapman S.B."/>
            <person name="Chen Z."/>
            <person name="Dunbar C."/>
            <person name="Freedman E."/>
            <person name="Gearin G."/>
            <person name="Gellesch M."/>
            <person name="Goldberg J."/>
            <person name="Griggs A."/>
            <person name="Gujja S."/>
            <person name="Heiman D."/>
            <person name="Howarth C."/>
            <person name="Larson L."/>
            <person name="Lui A."/>
            <person name="MacDonald P.J.P."/>
            <person name="Mehta T."/>
            <person name="Montmayeur A."/>
            <person name="Murphy C."/>
            <person name="Neiman D."/>
            <person name="Pearson M."/>
            <person name="Priest M."/>
            <person name="Roberts A."/>
            <person name="Saif S."/>
            <person name="Shea T."/>
            <person name="Shenoy N."/>
            <person name="Sisk P."/>
            <person name="Stolte C."/>
            <person name="Sykes S."/>
            <person name="Yandava C."/>
            <person name="Wortman J."/>
            <person name="Nusbaum C."/>
            <person name="Birren B."/>
        </authorList>
    </citation>
    <scope>NUCLEOTIDE SEQUENCE</scope>
    <source>
        <strain evidence="2">ATCC 64411</strain>
    </source>
</reference>
<dbReference type="eggNOG" id="ENOG502RPD6">
    <property type="taxonomic scope" value="Eukaryota"/>
</dbReference>
<dbReference type="OrthoDB" id="10336045at2759"/>
<evidence type="ECO:0000313" key="2">
    <source>
        <dbReference type="EMBL" id="KLU81654.1"/>
    </source>
</evidence>
<dbReference type="Proteomes" id="UP000011715">
    <property type="component" value="Unassembled WGS sequence"/>
</dbReference>
<evidence type="ECO:0000313" key="4">
    <source>
        <dbReference type="Proteomes" id="UP000011715"/>
    </source>
</evidence>
<sequence length="166" mass="18536">MRSRYRKRNKAEKAENTPVDICRYDLECTSAASHNTKTHKGVRATLRSGCKWRASIWQIKPRGQPLVGWFFTLKHGAHTHEMVNPASIPVHRRAALKAARETVIALLKTQPDLSFRAIAELVRKEHPGTAITGKDIQNLVDKEKKVAGEEGTTPTQESDSAQISVC</sequence>
<dbReference type="AlphaFoldDB" id="A0A0C4DLU3"/>